<keyword evidence="4" id="KW-1185">Reference proteome</keyword>
<keyword evidence="1" id="KW-0175">Coiled coil</keyword>
<protein>
    <submittedName>
        <fullName evidence="3">Uncharacterized protein</fullName>
    </submittedName>
</protein>
<feature type="region of interest" description="Disordered" evidence="2">
    <location>
        <begin position="435"/>
        <end position="454"/>
    </location>
</feature>
<feature type="region of interest" description="Disordered" evidence="2">
    <location>
        <begin position="345"/>
        <end position="366"/>
    </location>
</feature>
<feature type="region of interest" description="Disordered" evidence="2">
    <location>
        <begin position="1"/>
        <end position="59"/>
    </location>
</feature>
<dbReference type="Proteomes" id="UP000275267">
    <property type="component" value="Unassembled WGS sequence"/>
</dbReference>
<name>A0A3L6SX97_PANMI</name>
<dbReference type="AlphaFoldDB" id="A0A3L6SX97"/>
<evidence type="ECO:0000313" key="3">
    <source>
        <dbReference type="EMBL" id="RLN28943.1"/>
    </source>
</evidence>
<evidence type="ECO:0000256" key="2">
    <source>
        <dbReference type="SAM" id="MobiDB-lite"/>
    </source>
</evidence>
<feature type="coiled-coil region" evidence="1">
    <location>
        <begin position="254"/>
        <end position="344"/>
    </location>
</feature>
<evidence type="ECO:0000313" key="4">
    <source>
        <dbReference type="Proteomes" id="UP000275267"/>
    </source>
</evidence>
<dbReference type="EMBL" id="PQIB02000003">
    <property type="protein sequence ID" value="RLN28943.1"/>
    <property type="molecule type" value="Genomic_DNA"/>
</dbReference>
<reference evidence="4" key="1">
    <citation type="journal article" date="2019" name="Nat. Commun.">
        <title>The genome of broomcorn millet.</title>
        <authorList>
            <person name="Zou C."/>
            <person name="Miki D."/>
            <person name="Li D."/>
            <person name="Tang Q."/>
            <person name="Xiao L."/>
            <person name="Rajput S."/>
            <person name="Deng P."/>
            <person name="Jia W."/>
            <person name="Huang R."/>
            <person name="Zhang M."/>
            <person name="Sun Y."/>
            <person name="Hu J."/>
            <person name="Fu X."/>
            <person name="Schnable P.S."/>
            <person name="Li F."/>
            <person name="Zhang H."/>
            <person name="Feng B."/>
            <person name="Zhu X."/>
            <person name="Liu R."/>
            <person name="Schnable J.C."/>
            <person name="Zhu J.-K."/>
            <person name="Zhang H."/>
        </authorList>
    </citation>
    <scope>NUCLEOTIDE SEQUENCE [LARGE SCALE GENOMIC DNA]</scope>
</reference>
<dbReference type="OrthoDB" id="692177at2759"/>
<organism evidence="3 4">
    <name type="scientific">Panicum miliaceum</name>
    <name type="common">Proso millet</name>
    <name type="synonym">Broomcorn millet</name>
    <dbReference type="NCBI Taxonomy" id="4540"/>
    <lineage>
        <taxon>Eukaryota</taxon>
        <taxon>Viridiplantae</taxon>
        <taxon>Streptophyta</taxon>
        <taxon>Embryophyta</taxon>
        <taxon>Tracheophyta</taxon>
        <taxon>Spermatophyta</taxon>
        <taxon>Magnoliopsida</taxon>
        <taxon>Liliopsida</taxon>
        <taxon>Poales</taxon>
        <taxon>Poaceae</taxon>
        <taxon>PACMAD clade</taxon>
        <taxon>Panicoideae</taxon>
        <taxon>Panicodae</taxon>
        <taxon>Paniceae</taxon>
        <taxon>Panicinae</taxon>
        <taxon>Panicum</taxon>
        <taxon>Panicum sect. Panicum</taxon>
    </lineage>
</organism>
<gene>
    <name evidence="3" type="ORF">C2845_PM05G30560</name>
</gene>
<proteinExistence type="predicted"/>
<accession>A0A3L6SX97</accession>
<comment type="caution">
    <text evidence="3">The sequence shown here is derived from an EMBL/GenBank/DDBJ whole genome shotgun (WGS) entry which is preliminary data.</text>
</comment>
<sequence>MAMAMARPVAGGEATELAPDIHGLGESRMSSRHPARRQAPQGPDPRSGLGAGEEVEPWRWKDEDAMVTGAASQQGMKPYGPGDVYINIFRACRFPWRGLRGGGVGGTRRGGVRRPCRCAASWTLAVDACGVRASGDARGRGLASVLSSRGRPVVWGRAAGRPARTLLPVACGGSRMARPSAGAGTLRACVACAPRVWQRSVVGTCRAAACSLLLHQQARCQGITGERHSLATNVVRTAARAEIREGKHSVSHQNRFLSSESRRLEALVSQARDEAAAFEQAAATNESEAAALRAEVERLQGLLDAEKAGHEEEVRRGAGFGDQLQTAYQEKVALEEEIEALKASTTAAEKGKGEEEMDSAAPSAGTPKEVGLVPAELLAAAMAAGAGVTAFIAALLIQRKSEKAAAPPTDGGTAGSFGVPSERVTVPRILFRPDAGPSDALGSPGGGAPAPRPRFLGRAASSAPALMLISAEYSIGVRGALASSGGGLSREMWFRWQSGLIWAVAQALWFCRVAASRNVGGVI</sequence>
<evidence type="ECO:0000256" key="1">
    <source>
        <dbReference type="SAM" id="Coils"/>
    </source>
</evidence>